<organism evidence="1">
    <name type="scientific">mine drainage metagenome</name>
    <dbReference type="NCBI Taxonomy" id="410659"/>
    <lineage>
        <taxon>unclassified sequences</taxon>
        <taxon>metagenomes</taxon>
        <taxon>ecological metagenomes</taxon>
    </lineage>
</organism>
<reference evidence="1" key="1">
    <citation type="submission" date="2009-10" db="EMBL/GenBank/DDBJ databases">
        <title>Diversity of trophic interactions inside an arsenic-rich microbial ecosystem.</title>
        <authorList>
            <person name="Bertin P.N."/>
            <person name="Heinrich-Salmeron A."/>
            <person name="Pelletier E."/>
            <person name="Goulhen-Chollet F."/>
            <person name="Arsene-Ploetze F."/>
            <person name="Gallien S."/>
            <person name="Calteau A."/>
            <person name="Vallenet D."/>
            <person name="Casiot C."/>
            <person name="Chane-Woon-Ming B."/>
            <person name="Giloteaux L."/>
            <person name="Barakat M."/>
            <person name="Bonnefoy V."/>
            <person name="Bruneel O."/>
            <person name="Chandler M."/>
            <person name="Cleiss J."/>
            <person name="Duran R."/>
            <person name="Elbaz-Poulichet F."/>
            <person name="Fonknechten N."/>
            <person name="Lauga B."/>
            <person name="Mornico D."/>
            <person name="Ortet P."/>
            <person name="Schaeffer C."/>
            <person name="Siguier P."/>
            <person name="Alexander Thil Smith A."/>
            <person name="Van Dorsselaer A."/>
            <person name="Weissenbach J."/>
            <person name="Medigue C."/>
            <person name="Le Paslier D."/>
        </authorList>
    </citation>
    <scope>NUCLEOTIDE SEQUENCE</scope>
</reference>
<accession>E6Q5T6</accession>
<name>E6Q5T6_9ZZZZ</name>
<dbReference type="AlphaFoldDB" id="E6Q5T6"/>
<comment type="caution">
    <text evidence="1">The sequence shown here is derived from an EMBL/GenBank/DDBJ whole genome shotgun (WGS) entry which is preliminary data.</text>
</comment>
<proteinExistence type="predicted"/>
<dbReference type="EMBL" id="CABO01000039">
    <property type="protein sequence ID" value="CBI02557.1"/>
    <property type="molecule type" value="Genomic_DNA"/>
</dbReference>
<gene>
    <name evidence="1" type="ORF">CARN4_2405</name>
</gene>
<sequence length="266" mass="28708">MSTPLNTDESVDIFVGSIPGRLGRNWWGLEVAGSTRFRWARSGAEIFVAALDPVIHTLKLLLEPGPGVGLKAFALEVMDGEKSVATVEVKGKQAISVPLPPAGPTVYRIALRAQGGGAATAGDARVMDFRVFSISAELGPRDVLPPTMKLGMGWYPLETQNDTLFRWVNNNAEIALSNPDGREILDFEIEPGPGAAGKPLHLQVSRKENGKQTLLAEFSVTGRERIEVPLLRSDRLDLILHTDAGGGKVAGETRTLNFRLFQYPGA</sequence>
<protein>
    <submittedName>
        <fullName evidence="1">Uncharacterized protein</fullName>
    </submittedName>
</protein>
<evidence type="ECO:0000313" key="1">
    <source>
        <dbReference type="EMBL" id="CBI02557.1"/>
    </source>
</evidence>